<organism evidence="1 2">
    <name type="scientific">Enterococcus faecium</name>
    <name type="common">Streptococcus faecium</name>
    <dbReference type="NCBI Taxonomy" id="1352"/>
    <lineage>
        <taxon>Bacteria</taxon>
        <taxon>Bacillati</taxon>
        <taxon>Bacillota</taxon>
        <taxon>Bacilli</taxon>
        <taxon>Lactobacillales</taxon>
        <taxon>Enterococcaceae</taxon>
        <taxon>Enterococcus</taxon>
    </lineage>
</organism>
<accession>A0AB37VQZ8</accession>
<dbReference type="InterPro" id="IPR046904">
    <property type="entry name" value="ABC-3C_MC2"/>
</dbReference>
<sequence length="147" mass="16831">MNNLFNTPFEVSIRILLTLSIQSIPVSSDRILASDFITTYGHDFDIFPSNLNGDNSYHSSEFIARRALVNAAIKKLVLQRLIQPSQNEQGFMYSLSDEGKLLIPKFVSIYAEKYLEVAERAKHFLKDRTDKEALLLITEQDYLQKGE</sequence>
<proteinExistence type="predicted"/>
<dbReference type="RefSeq" id="WP_025479145.1">
    <property type="nucleotide sequence ID" value="NZ_CABGSQ010000013.1"/>
</dbReference>
<comment type="caution">
    <text evidence="1">The sequence shown here is derived from an EMBL/GenBank/DDBJ whole genome shotgun (WGS) entry which is preliminary data.</text>
</comment>
<evidence type="ECO:0000313" key="2">
    <source>
        <dbReference type="Proteomes" id="UP000289562"/>
    </source>
</evidence>
<protein>
    <submittedName>
        <fullName evidence="1">Uncharacterized protein</fullName>
    </submittedName>
</protein>
<dbReference type="AlphaFoldDB" id="A0AB37VQZ8"/>
<dbReference type="Pfam" id="PF20288">
    <property type="entry name" value="MC2"/>
    <property type="match status" value="1"/>
</dbReference>
<name>A0AB37VQZ8_ENTFC</name>
<evidence type="ECO:0000313" key="1">
    <source>
        <dbReference type="EMBL" id="RXU85111.1"/>
    </source>
</evidence>
<gene>
    <name evidence="1" type="ORF">CYQ77_11780</name>
</gene>
<reference evidence="1 2" key="1">
    <citation type="submission" date="2017-12" db="EMBL/GenBank/DDBJ databases">
        <title>A pool of 800 enterococci isolated from chicken carcass rinse samples from New Zealand.</title>
        <authorList>
            <person name="Zhang J."/>
            <person name="Rogers L."/>
            <person name="Midwinter A."/>
            <person name="French N."/>
        </authorList>
    </citation>
    <scope>NUCLEOTIDE SEQUENCE [LARGE SCALE GENOMIC DNA]</scope>
    <source>
        <strain evidence="1 2">EN697</strain>
    </source>
</reference>
<dbReference type="Proteomes" id="UP000289562">
    <property type="component" value="Unassembled WGS sequence"/>
</dbReference>
<dbReference type="EMBL" id="PJVH01000051">
    <property type="protein sequence ID" value="RXU85111.1"/>
    <property type="molecule type" value="Genomic_DNA"/>
</dbReference>